<dbReference type="SMART" id="SM00028">
    <property type="entry name" value="TPR"/>
    <property type="match status" value="7"/>
</dbReference>
<evidence type="ECO:0000256" key="3">
    <source>
        <dbReference type="SAM" id="MobiDB-lite"/>
    </source>
</evidence>
<dbReference type="Pfam" id="PF13181">
    <property type="entry name" value="TPR_8"/>
    <property type="match status" value="1"/>
</dbReference>
<dbReference type="InParanoid" id="A0A1S3HEJ8"/>
<dbReference type="GO" id="GO:0016567">
    <property type="term" value="P:protein ubiquitination"/>
    <property type="evidence" value="ECO:0007669"/>
    <property type="project" value="TreeGrafter"/>
</dbReference>
<dbReference type="Gene3D" id="1.25.40.10">
    <property type="entry name" value="Tetratricopeptide repeat domain"/>
    <property type="match status" value="4"/>
</dbReference>
<dbReference type="InterPro" id="IPR019734">
    <property type="entry name" value="TPR_rpt"/>
</dbReference>
<evidence type="ECO:0000313" key="4">
    <source>
        <dbReference type="Proteomes" id="UP000085678"/>
    </source>
</evidence>
<dbReference type="PANTHER" id="PTHR12558">
    <property type="entry name" value="CELL DIVISION CYCLE 16,23,27"/>
    <property type="match status" value="1"/>
</dbReference>
<dbReference type="SUPFAM" id="SSF48452">
    <property type="entry name" value="TPR-like"/>
    <property type="match status" value="2"/>
</dbReference>
<dbReference type="STRING" id="7574.A0A1S3HEJ8"/>
<dbReference type="GO" id="GO:0051301">
    <property type="term" value="P:cell division"/>
    <property type="evidence" value="ECO:0007669"/>
    <property type="project" value="TreeGrafter"/>
</dbReference>
<dbReference type="PANTHER" id="PTHR12558:SF36">
    <property type="entry name" value="ANAPHASE-PROMOTING COMPLEX SUBUNIT 7"/>
    <property type="match status" value="1"/>
</dbReference>
<dbReference type="OrthoDB" id="308440at2759"/>
<feature type="region of interest" description="Disordered" evidence="3">
    <location>
        <begin position="490"/>
        <end position="526"/>
    </location>
</feature>
<protein>
    <submittedName>
        <fullName evidence="5">Anaphase-promoting complex subunit 7</fullName>
    </submittedName>
</protein>
<proteinExistence type="predicted"/>
<evidence type="ECO:0000256" key="2">
    <source>
        <dbReference type="PROSITE-ProRule" id="PRU00339"/>
    </source>
</evidence>
<evidence type="ECO:0000313" key="5">
    <source>
        <dbReference type="RefSeq" id="XP_013384483.1"/>
    </source>
</evidence>
<name>A0A1S3HEJ8_LINAN</name>
<dbReference type="GeneID" id="106154624"/>
<feature type="repeat" description="TPR" evidence="2">
    <location>
        <begin position="439"/>
        <end position="472"/>
    </location>
</feature>
<accession>A0A1S3HEJ8</accession>
<dbReference type="KEGG" id="lak:106154624"/>
<dbReference type="RefSeq" id="XP_013384483.1">
    <property type="nucleotide sequence ID" value="XM_013529029.1"/>
</dbReference>
<gene>
    <name evidence="5" type="primary">LOC106154624</name>
</gene>
<dbReference type="FunCoup" id="A0A1S3HEJ8">
    <property type="interactions" value="876"/>
</dbReference>
<dbReference type="AlphaFoldDB" id="A0A1S3HEJ8"/>
<feature type="compositionally biased region" description="Acidic residues" evidence="3">
    <location>
        <begin position="494"/>
        <end position="514"/>
    </location>
</feature>
<dbReference type="PROSITE" id="PS50005">
    <property type="entry name" value="TPR"/>
    <property type="match status" value="3"/>
</dbReference>
<organism evidence="4 5">
    <name type="scientific">Lingula anatina</name>
    <name type="common">Brachiopod</name>
    <name type="synonym">Lingula unguis</name>
    <dbReference type="NCBI Taxonomy" id="7574"/>
    <lineage>
        <taxon>Eukaryota</taxon>
        <taxon>Metazoa</taxon>
        <taxon>Spiralia</taxon>
        <taxon>Lophotrochozoa</taxon>
        <taxon>Brachiopoda</taxon>
        <taxon>Linguliformea</taxon>
        <taxon>Lingulata</taxon>
        <taxon>Lingulida</taxon>
        <taxon>Linguloidea</taxon>
        <taxon>Lingulidae</taxon>
        <taxon>Lingula</taxon>
    </lineage>
</organism>
<dbReference type="GO" id="GO:0005680">
    <property type="term" value="C:anaphase-promoting complex"/>
    <property type="evidence" value="ECO:0007669"/>
    <property type="project" value="TreeGrafter"/>
</dbReference>
<feature type="repeat" description="TPR" evidence="2">
    <location>
        <begin position="19"/>
        <end position="52"/>
    </location>
</feature>
<keyword evidence="1 2" id="KW-0802">TPR repeat</keyword>
<sequence length="526" mass="59032">MNFYDHIKTLHNAGLHEDVRLLCSLGNALVHGGEYRKAEVQYKKALQIKKTLNKGKSKAVSNVESTSEVDVRFKIHECLCHLKQHREAVAVLEGINSKQRTSKVNMALAKLYQKTGMDRSAVTCFKEVLRECPLALEAVLGLLSLGVRGAEVASLVLHGVHGGCEWLSHWIKGHAFIANKEYSHAVSTFKGLDAKVLRNSTELLCSLGEAHFLNGDYAQAQLALERAHTAEPLMLKNMDTLAYLYAREKKTKELESLGNQLMSVSEQAPQPWVAIGYFCLLTEKRTRAVYFAQKAYTLDNRCLEALLLKGQGLLELKKNQDAIMHYREALRLAPGRYEPYKGIIDCYIASHRMREAIQMGSSSIKQLGQNARSLTLYGSVLAKDQLTLEKAKSVLELALKFDSLHLDAVYVMADIYTRQQQWEKGIDMLRNQLQHQSTCRLHQLLGDFLSQTNEKQEALDQYSIALSLDPGNKQAREGMERVEKNTEVGLESAYDLEVEDMDGTDNDMDLDGSDVESAWSDVSGYS</sequence>
<reference evidence="5" key="1">
    <citation type="submission" date="2025-08" db="UniProtKB">
        <authorList>
            <consortium name="RefSeq"/>
        </authorList>
    </citation>
    <scope>IDENTIFICATION</scope>
    <source>
        <tissue evidence="5">Gonads</tissue>
    </source>
</reference>
<evidence type="ECO:0000256" key="1">
    <source>
        <dbReference type="ARBA" id="ARBA00022803"/>
    </source>
</evidence>
<dbReference type="Proteomes" id="UP000085678">
    <property type="component" value="Unplaced"/>
</dbReference>
<feature type="repeat" description="TPR" evidence="2">
    <location>
        <begin position="303"/>
        <end position="336"/>
    </location>
</feature>
<keyword evidence="4" id="KW-1185">Reference proteome</keyword>
<dbReference type="GO" id="GO:0045842">
    <property type="term" value="P:positive regulation of mitotic metaphase/anaphase transition"/>
    <property type="evidence" value="ECO:0007669"/>
    <property type="project" value="TreeGrafter"/>
</dbReference>
<dbReference type="InterPro" id="IPR011990">
    <property type="entry name" value="TPR-like_helical_dom_sf"/>
</dbReference>